<feature type="region of interest" description="Disordered" evidence="1">
    <location>
        <begin position="70"/>
        <end position="122"/>
    </location>
</feature>
<proteinExistence type="predicted"/>
<accession>A0A9P7RVU7</accession>
<dbReference type="GeneID" id="66078578"/>
<feature type="region of interest" description="Disordered" evidence="1">
    <location>
        <begin position="355"/>
        <end position="449"/>
    </location>
</feature>
<keyword evidence="3" id="KW-1185">Reference proteome</keyword>
<feature type="compositionally biased region" description="Low complexity" evidence="1">
    <location>
        <begin position="430"/>
        <end position="440"/>
    </location>
</feature>
<dbReference type="EMBL" id="CM032186">
    <property type="protein sequence ID" value="KAG7090383.1"/>
    <property type="molecule type" value="Genomic_DNA"/>
</dbReference>
<reference evidence="2" key="1">
    <citation type="journal article" date="2021" name="Genome Biol. Evol.">
        <title>The assembled and annotated genome of the fairy-ring fungus Marasmius oreades.</title>
        <authorList>
            <person name="Hiltunen M."/>
            <person name="Ament-Velasquez S.L."/>
            <person name="Johannesson H."/>
        </authorList>
    </citation>
    <scope>NUCLEOTIDE SEQUENCE</scope>
    <source>
        <strain evidence="2">03SP1</strain>
    </source>
</reference>
<evidence type="ECO:0000256" key="1">
    <source>
        <dbReference type="SAM" id="MobiDB-lite"/>
    </source>
</evidence>
<evidence type="ECO:0000313" key="3">
    <source>
        <dbReference type="Proteomes" id="UP001049176"/>
    </source>
</evidence>
<name>A0A9P7RVU7_9AGAR</name>
<feature type="compositionally biased region" description="Low complexity" evidence="1">
    <location>
        <begin position="99"/>
        <end position="122"/>
    </location>
</feature>
<gene>
    <name evidence="2" type="ORF">E1B28_009502</name>
</gene>
<comment type="caution">
    <text evidence="2">The sequence shown here is derived from an EMBL/GenBank/DDBJ whole genome shotgun (WGS) entry which is preliminary data.</text>
</comment>
<evidence type="ECO:0000313" key="2">
    <source>
        <dbReference type="EMBL" id="KAG7090383.1"/>
    </source>
</evidence>
<dbReference type="RefSeq" id="XP_043006853.1">
    <property type="nucleotide sequence ID" value="XM_043154398.1"/>
</dbReference>
<organism evidence="2 3">
    <name type="scientific">Marasmius oreades</name>
    <name type="common">fairy-ring Marasmius</name>
    <dbReference type="NCBI Taxonomy" id="181124"/>
    <lineage>
        <taxon>Eukaryota</taxon>
        <taxon>Fungi</taxon>
        <taxon>Dikarya</taxon>
        <taxon>Basidiomycota</taxon>
        <taxon>Agaricomycotina</taxon>
        <taxon>Agaricomycetes</taxon>
        <taxon>Agaricomycetidae</taxon>
        <taxon>Agaricales</taxon>
        <taxon>Marasmiineae</taxon>
        <taxon>Marasmiaceae</taxon>
        <taxon>Marasmius</taxon>
    </lineage>
</organism>
<protein>
    <submittedName>
        <fullName evidence="2">Uncharacterized protein</fullName>
    </submittedName>
</protein>
<dbReference type="KEGG" id="more:E1B28_009502"/>
<feature type="compositionally biased region" description="Basic and acidic residues" evidence="1">
    <location>
        <begin position="369"/>
        <end position="389"/>
    </location>
</feature>
<sequence length="449" mass="48305">MHKQAKTSSTLTKRCIVACILSAKDTLMQHFVSKTHLTFTSPNLPLLTASEYIKTRVLNHNVGEVKASEVEAESVGQDDGPGNDMAAKAGPESHAVDVPTTTSWTPTSATAAPPSITPAVSSLSTNKAGKITTTVQTVDPPTTPSLLASPTVDLSTNWQLAPPITGPSLDGAPLRLSSPTLAYHNHTSSDINTYGHLLSNSRELDPQYNNPDMFMGMNMDMNTWWDWAQYDSKNQAMQTMRGIGSEQGHEVTFDVDGTLISTGASAVGNPTPTLIGLQLTSETHQTPMILSNENYGADIDSLMGQHAPTSSVSAYPLASQRPALTQLPLQIQPNIAKLVSDGKENTLKWKLEDCSEKDPKRPKIVTVEEAGREDVEVRDGENDNKKQGEEEVGTGRRKRNMKAPVCEPKTVTAVEVEETSKKSAGKSKGTKSTNSTQKTKGQGKKSKPT</sequence>
<dbReference type="AlphaFoldDB" id="A0A9P7RVU7"/>
<dbReference type="Proteomes" id="UP001049176">
    <property type="component" value="Chromosome 6"/>
</dbReference>